<dbReference type="AlphaFoldDB" id="A0AAV4NSH7"/>
<organism evidence="1 2">
    <name type="scientific">Caerostris extrusa</name>
    <name type="common">Bark spider</name>
    <name type="synonym">Caerostris bankana</name>
    <dbReference type="NCBI Taxonomy" id="172846"/>
    <lineage>
        <taxon>Eukaryota</taxon>
        <taxon>Metazoa</taxon>
        <taxon>Ecdysozoa</taxon>
        <taxon>Arthropoda</taxon>
        <taxon>Chelicerata</taxon>
        <taxon>Arachnida</taxon>
        <taxon>Araneae</taxon>
        <taxon>Araneomorphae</taxon>
        <taxon>Entelegynae</taxon>
        <taxon>Araneoidea</taxon>
        <taxon>Araneidae</taxon>
        <taxon>Caerostris</taxon>
    </lineage>
</organism>
<accession>A0AAV4NSH7</accession>
<protein>
    <submittedName>
        <fullName evidence="1">Uncharacterized protein</fullName>
    </submittedName>
</protein>
<reference evidence="1 2" key="1">
    <citation type="submission" date="2021-06" db="EMBL/GenBank/DDBJ databases">
        <title>Caerostris extrusa draft genome.</title>
        <authorList>
            <person name="Kono N."/>
            <person name="Arakawa K."/>
        </authorList>
    </citation>
    <scope>NUCLEOTIDE SEQUENCE [LARGE SCALE GENOMIC DNA]</scope>
</reference>
<evidence type="ECO:0000313" key="2">
    <source>
        <dbReference type="Proteomes" id="UP001054945"/>
    </source>
</evidence>
<keyword evidence="2" id="KW-1185">Reference proteome</keyword>
<sequence>MLLWINDTIQLEILSQWETPVYSNSKRMLSKCIDHQQKFFVLNLFLPLKGIETGQKWQNQSFSRDHGDLGILRITLLPFFVSSKPDLSETRN</sequence>
<dbReference type="EMBL" id="BPLR01003598">
    <property type="protein sequence ID" value="GIX86549.1"/>
    <property type="molecule type" value="Genomic_DNA"/>
</dbReference>
<evidence type="ECO:0000313" key="1">
    <source>
        <dbReference type="EMBL" id="GIX86549.1"/>
    </source>
</evidence>
<gene>
    <name evidence="1" type="ORF">CEXT_726861</name>
</gene>
<proteinExistence type="predicted"/>
<name>A0AAV4NSH7_CAEEX</name>
<dbReference type="Proteomes" id="UP001054945">
    <property type="component" value="Unassembled WGS sequence"/>
</dbReference>
<comment type="caution">
    <text evidence="1">The sequence shown here is derived from an EMBL/GenBank/DDBJ whole genome shotgun (WGS) entry which is preliminary data.</text>
</comment>